<dbReference type="EMBL" id="CP007142">
    <property type="protein sequence ID" value="AJQ92697.1"/>
    <property type="molecule type" value="Genomic_DNA"/>
</dbReference>
<reference evidence="1 2" key="1">
    <citation type="submission" date="2014-01" db="EMBL/GenBank/DDBJ databases">
        <title>Full genme sequencing of cellulolytic bacterium Gynuella sunshinyii YC6258T gen. nov., sp. nov.</title>
        <authorList>
            <person name="Khan H."/>
            <person name="Chung E.J."/>
            <person name="Chung Y.R."/>
        </authorList>
    </citation>
    <scope>NUCLEOTIDE SEQUENCE [LARGE SCALE GENOMIC DNA]</scope>
    <source>
        <strain evidence="1 2">YC6258</strain>
    </source>
</reference>
<sequence>MSVIEGFFDEIGFFESVCTSFEWVGDTLIVSFDKGIDLGSSEHPLADSLGVDAPCKLIFDGVVKSKLKVSKLVNKPNDFDVYYFEKKDLPEKSSSIDYEEFYMEGSMLATDPNGWFVWDVIAEKAKIDNLKG</sequence>
<evidence type="ECO:0000313" key="2">
    <source>
        <dbReference type="Proteomes" id="UP000032266"/>
    </source>
</evidence>
<dbReference type="RefSeq" id="WP_044615694.1">
    <property type="nucleotide sequence ID" value="NZ_CP007142.1"/>
</dbReference>
<name>A0A0C5VDV5_9GAMM</name>
<keyword evidence="2" id="KW-1185">Reference proteome</keyword>
<protein>
    <submittedName>
        <fullName evidence="1">Uncharacterized protein</fullName>
    </submittedName>
</protein>
<dbReference type="AlphaFoldDB" id="A0A0C5VDV5"/>
<dbReference type="KEGG" id="gsn:YC6258_00647"/>
<dbReference type="HOGENOM" id="CLU_1914115_0_0_6"/>
<dbReference type="Proteomes" id="UP000032266">
    <property type="component" value="Chromosome"/>
</dbReference>
<dbReference type="STRING" id="1445510.YC6258_00647"/>
<gene>
    <name evidence="1" type="ORF">YC6258_00647</name>
</gene>
<proteinExistence type="predicted"/>
<evidence type="ECO:0000313" key="1">
    <source>
        <dbReference type="EMBL" id="AJQ92697.1"/>
    </source>
</evidence>
<accession>A0A0C5VDV5</accession>
<organism evidence="1 2">
    <name type="scientific">Gynuella sunshinyii YC6258</name>
    <dbReference type="NCBI Taxonomy" id="1445510"/>
    <lineage>
        <taxon>Bacteria</taxon>
        <taxon>Pseudomonadati</taxon>
        <taxon>Pseudomonadota</taxon>
        <taxon>Gammaproteobacteria</taxon>
        <taxon>Oceanospirillales</taxon>
        <taxon>Saccharospirillaceae</taxon>
        <taxon>Gynuella</taxon>
    </lineage>
</organism>